<evidence type="ECO:0000256" key="1">
    <source>
        <dbReference type="ARBA" id="ARBA00004141"/>
    </source>
</evidence>
<feature type="transmembrane region" description="Helical" evidence="5">
    <location>
        <begin position="24"/>
        <end position="46"/>
    </location>
</feature>
<dbReference type="EMBL" id="CP011267">
    <property type="protein sequence ID" value="AKG92301.1"/>
    <property type="molecule type" value="Genomic_DNA"/>
</dbReference>
<gene>
    <name evidence="6" type="ORF">GAH_00346</name>
</gene>
<dbReference type="GO" id="GO:0016491">
    <property type="term" value="F:oxidoreductase activity"/>
    <property type="evidence" value="ECO:0007669"/>
    <property type="project" value="UniProtKB-KW"/>
</dbReference>
<keyword evidence="2 5" id="KW-0812">Transmembrane</keyword>
<dbReference type="EC" id="1.6.5.3" evidence="6"/>
<dbReference type="AlphaFoldDB" id="A0A0F7DC65"/>
<evidence type="ECO:0000256" key="3">
    <source>
        <dbReference type="ARBA" id="ARBA00022989"/>
    </source>
</evidence>
<keyword evidence="3 5" id="KW-1133">Transmembrane helix</keyword>
<feature type="transmembrane region" description="Helical" evidence="5">
    <location>
        <begin position="58"/>
        <end position="80"/>
    </location>
</feature>
<keyword evidence="7" id="KW-1185">Reference proteome</keyword>
<dbReference type="GeneID" id="24802932"/>
<keyword evidence="4 5" id="KW-0472">Membrane</keyword>
<dbReference type="InterPro" id="IPR039428">
    <property type="entry name" value="NUOK/Mnh_C1-like"/>
</dbReference>
<dbReference type="HOGENOM" id="CLU_179744_0_0_2"/>
<accession>A0A0F7DC65</accession>
<organism evidence="6 7">
    <name type="scientific">Geoglobus ahangari</name>
    <dbReference type="NCBI Taxonomy" id="113653"/>
    <lineage>
        <taxon>Archaea</taxon>
        <taxon>Methanobacteriati</taxon>
        <taxon>Methanobacteriota</taxon>
        <taxon>Archaeoglobi</taxon>
        <taxon>Archaeoglobales</taxon>
        <taxon>Archaeoglobaceae</taxon>
        <taxon>Geoglobus</taxon>
    </lineage>
</organism>
<dbReference type="KEGG" id="gah:GAH_00346"/>
<reference evidence="6 7" key="1">
    <citation type="submission" date="2015-04" db="EMBL/GenBank/DDBJ databases">
        <title>The complete genome sequence of the hyperthermophilic, obligate iron-reducing archaeon Geoglobus ahangari strain 234T.</title>
        <authorList>
            <person name="Manzella M.P."/>
            <person name="Holmes D.E."/>
            <person name="Rocheleau J.M."/>
            <person name="Chung A."/>
            <person name="Reguera G."/>
            <person name="Kashefi K."/>
        </authorList>
    </citation>
    <scope>NUCLEOTIDE SEQUENCE [LARGE SCALE GENOMIC DNA]</scope>
    <source>
        <strain evidence="6 7">234</strain>
    </source>
</reference>
<dbReference type="OrthoDB" id="381314at2157"/>
<dbReference type="InParanoid" id="A0A0F7DC65"/>
<dbReference type="PATRIC" id="fig|113653.22.peg.351"/>
<dbReference type="Proteomes" id="UP000034723">
    <property type="component" value="Chromosome"/>
</dbReference>
<protein>
    <submittedName>
        <fullName evidence="6">F420H2:quinone oxidoreductase, 11.2 kDa subunit, putative</fullName>
        <ecNumber evidence="6">1.6.5.3</ecNumber>
    </submittedName>
</protein>
<dbReference type="STRING" id="113653.GAH_00346"/>
<evidence type="ECO:0000256" key="2">
    <source>
        <dbReference type="ARBA" id="ARBA00022692"/>
    </source>
</evidence>
<evidence type="ECO:0000256" key="5">
    <source>
        <dbReference type="SAM" id="Phobius"/>
    </source>
</evidence>
<evidence type="ECO:0000313" key="6">
    <source>
        <dbReference type="EMBL" id="AKG92301.1"/>
    </source>
</evidence>
<dbReference type="GO" id="GO:0016020">
    <property type="term" value="C:membrane"/>
    <property type="evidence" value="ECO:0007669"/>
    <property type="project" value="UniProtKB-SubCell"/>
</dbReference>
<dbReference type="Pfam" id="PF00420">
    <property type="entry name" value="Oxidored_q2"/>
    <property type="match status" value="1"/>
</dbReference>
<dbReference type="Gene3D" id="1.10.287.3510">
    <property type="match status" value="1"/>
</dbReference>
<proteinExistence type="predicted"/>
<dbReference type="RefSeq" id="WP_048094407.1">
    <property type="nucleotide sequence ID" value="NZ_CP011267.1"/>
</dbReference>
<keyword evidence="6" id="KW-0560">Oxidoreductase</keyword>
<sequence>MIETGASLALLVVGYLIATSAKDVIRLLISLELMFSAVFLSLVPLFTNPAMVAEGNAIAILTVFTSAGELLILISAIIFLDRKFRSTSIETVTKGGDAL</sequence>
<name>A0A0F7DC65_9EURY</name>
<comment type="subcellular location">
    <subcellularLocation>
        <location evidence="1">Membrane</location>
        <topology evidence="1">Multi-pass membrane protein</topology>
    </subcellularLocation>
</comment>
<evidence type="ECO:0000313" key="7">
    <source>
        <dbReference type="Proteomes" id="UP000034723"/>
    </source>
</evidence>
<evidence type="ECO:0000256" key="4">
    <source>
        <dbReference type="ARBA" id="ARBA00023136"/>
    </source>
</evidence>